<feature type="region of interest" description="Disordered" evidence="5">
    <location>
        <begin position="109"/>
        <end position="139"/>
    </location>
</feature>
<dbReference type="EMBL" id="JADKCH010000006">
    <property type="protein sequence ID" value="MBK8572613.1"/>
    <property type="molecule type" value="Genomic_DNA"/>
</dbReference>
<dbReference type="Proteomes" id="UP000709959">
    <property type="component" value="Unassembled WGS sequence"/>
</dbReference>
<evidence type="ECO:0000256" key="1">
    <source>
        <dbReference type="ARBA" id="ARBA00004141"/>
    </source>
</evidence>
<proteinExistence type="predicted"/>
<keyword evidence="4" id="KW-0472">Membrane</keyword>
<evidence type="ECO:0000256" key="2">
    <source>
        <dbReference type="ARBA" id="ARBA00022692"/>
    </source>
</evidence>
<sequence>MSPAAIFTWIERRGSAMIRIASGPTRPRCSGRSDHRPLAQILAYGIKMFFKEDLIPAAANRGLFFLAPASWRSCPPSWGFAVIPFGKSFVTGGTFYHLSVLDPGNGPAESALPPWPLGHGGLQRAGGPPGPTTTSGPSSAACGPPAAMVTYEIGMSLAVNRDLACALAAAIPQR</sequence>
<keyword evidence="3" id="KW-1133">Transmembrane helix</keyword>
<accession>A0A936K5K8</accession>
<reference evidence="6 7" key="1">
    <citation type="submission" date="2020-10" db="EMBL/GenBank/DDBJ databases">
        <title>Connecting structure to function with the recovery of over 1000 high-quality activated sludge metagenome-assembled genomes encoding full-length rRNA genes using long-read sequencing.</title>
        <authorList>
            <person name="Singleton C.M."/>
            <person name="Petriglieri F."/>
            <person name="Kristensen J.M."/>
            <person name="Kirkegaard R.H."/>
            <person name="Michaelsen T.Y."/>
            <person name="Andersen M.H."/>
            <person name="Karst S.M."/>
            <person name="Dueholm M.S."/>
            <person name="Nielsen P.H."/>
            <person name="Albertsen M."/>
        </authorList>
    </citation>
    <scope>NUCLEOTIDE SEQUENCE [LARGE SCALE GENOMIC DNA]</scope>
    <source>
        <strain evidence="6">OdNE_18-Q3-R46-58_MAXAC.008</strain>
    </source>
</reference>
<evidence type="ECO:0000256" key="5">
    <source>
        <dbReference type="SAM" id="MobiDB-lite"/>
    </source>
</evidence>
<evidence type="ECO:0000256" key="3">
    <source>
        <dbReference type="ARBA" id="ARBA00022989"/>
    </source>
</evidence>
<dbReference type="InterPro" id="IPR001694">
    <property type="entry name" value="NADH_UbQ_OxRdtase_su1/FPO"/>
</dbReference>
<keyword evidence="2" id="KW-0812">Transmembrane</keyword>
<name>A0A936K5K8_9BACT</name>
<comment type="subcellular location">
    <subcellularLocation>
        <location evidence="1">Membrane</location>
        <topology evidence="1">Multi-pass membrane protein</topology>
    </subcellularLocation>
</comment>
<dbReference type="AlphaFoldDB" id="A0A936K5K8"/>
<organism evidence="6 7">
    <name type="scientific">Candidatus Geothrix odensensis</name>
    <dbReference type="NCBI Taxonomy" id="2954440"/>
    <lineage>
        <taxon>Bacteria</taxon>
        <taxon>Pseudomonadati</taxon>
        <taxon>Acidobacteriota</taxon>
        <taxon>Holophagae</taxon>
        <taxon>Holophagales</taxon>
        <taxon>Holophagaceae</taxon>
        <taxon>Geothrix</taxon>
    </lineage>
</organism>
<dbReference type="GO" id="GO:0016020">
    <property type="term" value="C:membrane"/>
    <property type="evidence" value="ECO:0007669"/>
    <property type="project" value="UniProtKB-SubCell"/>
</dbReference>
<comment type="caution">
    <text evidence="6">The sequence shown here is derived from an EMBL/GenBank/DDBJ whole genome shotgun (WGS) entry which is preliminary data.</text>
</comment>
<evidence type="ECO:0000313" key="7">
    <source>
        <dbReference type="Proteomes" id="UP000709959"/>
    </source>
</evidence>
<evidence type="ECO:0000313" key="6">
    <source>
        <dbReference type="EMBL" id="MBK8572613.1"/>
    </source>
</evidence>
<gene>
    <name evidence="6" type="ORF">IPN91_08180</name>
</gene>
<dbReference type="Pfam" id="PF00146">
    <property type="entry name" value="NADHdh"/>
    <property type="match status" value="1"/>
</dbReference>
<protein>
    <submittedName>
        <fullName evidence="6">NADH-quinone oxidoreductase subunit H</fullName>
    </submittedName>
</protein>
<evidence type="ECO:0000256" key="4">
    <source>
        <dbReference type="ARBA" id="ARBA00023136"/>
    </source>
</evidence>